<sequence length="276" mass="29161">MADARISYAIGQASQRTGVDFDYLWNQARVESSLDPGAKAKTSSAAGLYQFIEQSWLSTVKKHGAAHGYQAAAEAIKQRSDGRYTVSDPEARRAILAMRYDPDASAAMAAEFASDNADYLTRRIGRTPNATDLYFAHFLGAGGASSFLKAAAATPDAAAAAQFPREAAANRSIFYTRSGEARSFADVYALMGNKLGGSGAAAAVVAPSYAGGFAPGLRLMAEPPADGMTWGGHIAQQEAVTELDTADTLEARPMDMLRPNPQSARLAYMLVVSSLT</sequence>
<accession>A0A7W9EEX6</accession>
<keyword evidence="2" id="KW-1185">Reference proteome</keyword>
<dbReference type="SUPFAM" id="SSF53955">
    <property type="entry name" value="Lysozyme-like"/>
    <property type="match status" value="1"/>
</dbReference>
<proteinExistence type="predicted"/>
<gene>
    <name evidence="1" type="ORF">FHS49_002503</name>
</gene>
<name>A0A7W9EEX6_9SPHN</name>
<dbReference type="Gene3D" id="1.10.530.10">
    <property type="match status" value="1"/>
</dbReference>
<reference evidence="1 2" key="1">
    <citation type="submission" date="2020-08" db="EMBL/GenBank/DDBJ databases">
        <title>Genomic Encyclopedia of Type Strains, Phase IV (KMG-IV): sequencing the most valuable type-strain genomes for metagenomic binning, comparative biology and taxonomic classification.</title>
        <authorList>
            <person name="Goeker M."/>
        </authorList>
    </citation>
    <scope>NUCLEOTIDE SEQUENCE [LARGE SCALE GENOMIC DNA]</scope>
    <source>
        <strain evidence="1 2">DSM 25079</strain>
    </source>
</reference>
<evidence type="ECO:0008006" key="3">
    <source>
        <dbReference type="Google" id="ProtNLM"/>
    </source>
</evidence>
<dbReference type="RefSeq" id="WP_246350676.1">
    <property type="nucleotide sequence ID" value="NZ_JACIJC010000004.1"/>
</dbReference>
<dbReference type="AlphaFoldDB" id="A0A7W9EEX6"/>
<dbReference type="Proteomes" id="UP000549617">
    <property type="component" value="Unassembled WGS sequence"/>
</dbReference>
<organism evidence="1 2">
    <name type="scientific">Sphingobium boeckii</name>
    <dbReference type="NCBI Taxonomy" id="1082345"/>
    <lineage>
        <taxon>Bacteria</taxon>
        <taxon>Pseudomonadati</taxon>
        <taxon>Pseudomonadota</taxon>
        <taxon>Alphaproteobacteria</taxon>
        <taxon>Sphingomonadales</taxon>
        <taxon>Sphingomonadaceae</taxon>
        <taxon>Sphingobium</taxon>
    </lineage>
</organism>
<dbReference type="EMBL" id="JACIJC010000004">
    <property type="protein sequence ID" value="MBB5686479.1"/>
    <property type="molecule type" value="Genomic_DNA"/>
</dbReference>
<dbReference type="InterPro" id="IPR023346">
    <property type="entry name" value="Lysozyme-like_dom_sf"/>
</dbReference>
<evidence type="ECO:0000313" key="1">
    <source>
        <dbReference type="EMBL" id="MBB5686479.1"/>
    </source>
</evidence>
<protein>
    <recommendedName>
        <fullName evidence="3">Lytic transglycosylase domain-containing protein</fullName>
    </recommendedName>
</protein>
<comment type="caution">
    <text evidence="1">The sequence shown here is derived from an EMBL/GenBank/DDBJ whole genome shotgun (WGS) entry which is preliminary data.</text>
</comment>
<evidence type="ECO:0000313" key="2">
    <source>
        <dbReference type="Proteomes" id="UP000549617"/>
    </source>
</evidence>